<organism evidence="2 3">
    <name type="scientific">Anas platyrhynchos</name>
    <name type="common">Mallard</name>
    <name type="synonym">Anas boschas</name>
    <dbReference type="NCBI Taxonomy" id="8839"/>
    <lineage>
        <taxon>Eukaryota</taxon>
        <taxon>Metazoa</taxon>
        <taxon>Chordata</taxon>
        <taxon>Craniata</taxon>
        <taxon>Vertebrata</taxon>
        <taxon>Euteleostomi</taxon>
        <taxon>Archelosauria</taxon>
        <taxon>Archosauria</taxon>
        <taxon>Dinosauria</taxon>
        <taxon>Saurischia</taxon>
        <taxon>Theropoda</taxon>
        <taxon>Coelurosauria</taxon>
        <taxon>Aves</taxon>
        <taxon>Neognathae</taxon>
        <taxon>Galloanserae</taxon>
        <taxon>Anseriformes</taxon>
        <taxon>Anatidae</taxon>
        <taxon>Anatinae</taxon>
        <taxon>Anas</taxon>
    </lineage>
</organism>
<name>R0LDU7_ANAPL</name>
<evidence type="ECO:0000313" key="2">
    <source>
        <dbReference type="EMBL" id="EOA98427.1"/>
    </source>
</evidence>
<protein>
    <submittedName>
        <fullName evidence="2">Uncharacterized protein</fullName>
    </submittedName>
</protein>
<evidence type="ECO:0000256" key="1">
    <source>
        <dbReference type="SAM" id="MobiDB-lite"/>
    </source>
</evidence>
<keyword evidence="3" id="KW-1185">Reference proteome</keyword>
<feature type="region of interest" description="Disordered" evidence="1">
    <location>
        <begin position="106"/>
        <end position="130"/>
    </location>
</feature>
<accession>R0LDU7</accession>
<dbReference type="Proteomes" id="UP000296049">
    <property type="component" value="Unassembled WGS sequence"/>
</dbReference>
<feature type="compositionally biased region" description="Basic and acidic residues" evidence="1">
    <location>
        <begin position="110"/>
        <end position="125"/>
    </location>
</feature>
<dbReference type="AlphaFoldDB" id="R0LDU7"/>
<proteinExistence type="predicted"/>
<evidence type="ECO:0000313" key="3">
    <source>
        <dbReference type="Proteomes" id="UP000296049"/>
    </source>
</evidence>
<gene>
    <name evidence="2" type="ORF">Anapl_18462</name>
</gene>
<sequence>MVEQKADARDCVQYLNRSCWGLGFVTEGAHSCMQSVVVHTAGSVEDAEEETDPQESAGFSCFLLHGIFEPYKLGVRKTTCIQPAKAQLAVFSAKCGPYHQASAVEQQTADENKPRGVSCRKKDPLHSGCTARTSQRILHTPLAAQPGPHTAPFPCTKALELQGDLITLLQVLF</sequence>
<reference evidence="3" key="1">
    <citation type="journal article" date="2013" name="Nat. Genet.">
        <title>The duck genome and transcriptome provide insight into an avian influenza virus reservoir species.</title>
        <authorList>
            <person name="Huang Y."/>
            <person name="Li Y."/>
            <person name="Burt D.W."/>
            <person name="Chen H."/>
            <person name="Zhang Y."/>
            <person name="Qian W."/>
            <person name="Kim H."/>
            <person name="Gan S."/>
            <person name="Zhao Y."/>
            <person name="Li J."/>
            <person name="Yi K."/>
            <person name="Feng H."/>
            <person name="Zhu P."/>
            <person name="Li B."/>
            <person name="Liu Q."/>
            <person name="Fairley S."/>
            <person name="Magor K.E."/>
            <person name="Du Z."/>
            <person name="Hu X."/>
            <person name="Goodman L."/>
            <person name="Tafer H."/>
            <person name="Vignal A."/>
            <person name="Lee T."/>
            <person name="Kim K.W."/>
            <person name="Sheng Z."/>
            <person name="An Y."/>
            <person name="Searle S."/>
            <person name="Herrero J."/>
            <person name="Groenen M.A."/>
            <person name="Crooijmans R.P."/>
            <person name="Faraut T."/>
            <person name="Cai Q."/>
            <person name="Webster R.G."/>
            <person name="Aldridge J.R."/>
            <person name="Warren W.C."/>
            <person name="Bartschat S."/>
            <person name="Kehr S."/>
            <person name="Marz M."/>
            <person name="Stadler P.F."/>
            <person name="Smith J."/>
            <person name="Kraus R.H."/>
            <person name="Zhao Y."/>
            <person name="Ren L."/>
            <person name="Fei J."/>
            <person name="Morisson M."/>
            <person name="Kaiser P."/>
            <person name="Griffin D.K."/>
            <person name="Rao M."/>
            <person name="Pitel F."/>
            <person name="Wang J."/>
            <person name="Li N."/>
        </authorList>
    </citation>
    <scope>NUCLEOTIDE SEQUENCE [LARGE SCALE GENOMIC DNA]</scope>
</reference>
<dbReference type="EMBL" id="KB743506">
    <property type="protein sequence ID" value="EOA98427.1"/>
    <property type="molecule type" value="Genomic_DNA"/>
</dbReference>